<evidence type="ECO:0000256" key="3">
    <source>
        <dbReference type="ARBA" id="ARBA00022801"/>
    </source>
</evidence>
<dbReference type="InterPro" id="IPR016195">
    <property type="entry name" value="Pol/histidinol_Pase-like"/>
</dbReference>
<sequence>MIDLHCHLLPGIDDGAADISLSLEMARASAADGITVTACTPHIMPGVYNNDRAIIEAGIARLESLFAEEGIAMRLVVGADVHMDVELISGLKSGRIPSLNNTRYFLFEPPHHVPPPRIEDNLFNIMAAGYVPVLTHPERLSWIESHYGVMEKLVQMGVPMQITAGSVTGQFGRRVKYWADKMIGEGLAHILATDAHNLTGRPPNLSRARDMIAERLGEAEAMHMTTTRPQAILDNLPPDRWPPPPGAQDSRKSAEGEGWLSRLGFGRKRRGRYDR</sequence>
<dbReference type="PANTHER" id="PTHR39181">
    <property type="entry name" value="TYROSINE-PROTEIN PHOSPHATASE YWQE"/>
    <property type="match status" value="1"/>
</dbReference>
<evidence type="ECO:0000256" key="1">
    <source>
        <dbReference type="ARBA" id="ARBA00005750"/>
    </source>
</evidence>
<dbReference type="GO" id="GO:0004725">
    <property type="term" value="F:protein tyrosine phosphatase activity"/>
    <property type="evidence" value="ECO:0007669"/>
    <property type="project" value="UniProtKB-EC"/>
</dbReference>
<dbReference type="Pfam" id="PF19567">
    <property type="entry name" value="CpsB_CapC"/>
    <property type="match status" value="1"/>
</dbReference>
<keyword evidence="3 6" id="KW-0378">Hydrolase</keyword>
<gene>
    <name evidence="6" type="ORF">QO015_000286</name>
</gene>
<comment type="caution">
    <text evidence="6">The sequence shown here is derived from an EMBL/GenBank/DDBJ whole genome shotgun (WGS) entry which is preliminary data.</text>
</comment>
<dbReference type="RefSeq" id="WP_266281947.1">
    <property type="nucleotide sequence ID" value="NZ_JAPKNF010000001.1"/>
</dbReference>
<feature type="region of interest" description="Disordered" evidence="5">
    <location>
        <begin position="232"/>
        <end position="263"/>
    </location>
</feature>
<comment type="catalytic activity">
    <reaction evidence="4">
        <text>O-phospho-L-tyrosyl-[protein] + H2O = L-tyrosyl-[protein] + phosphate</text>
        <dbReference type="Rhea" id="RHEA:10684"/>
        <dbReference type="Rhea" id="RHEA-COMP:10136"/>
        <dbReference type="Rhea" id="RHEA-COMP:20101"/>
        <dbReference type="ChEBI" id="CHEBI:15377"/>
        <dbReference type="ChEBI" id="CHEBI:43474"/>
        <dbReference type="ChEBI" id="CHEBI:46858"/>
        <dbReference type="ChEBI" id="CHEBI:61978"/>
        <dbReference type="EC" id="3.1.3.48"/>
    </reaction>
</comment>
<dbReference type="SUPFAM" id="SSF89550">
    <property type="entry name" value="PHP domain-like"/>
    <property type="match status" value="1"/>
</dbReference>
<name>A0ABU0M141_9HYPH</name>
<dbReference type="EMBL" id="JAUSWJ010000001">
    <property type="protein sequence ID" value="MDQ0514673.1"/>
    <property type="molecule type" value="Genomic_DNA"/>
</dbReference>
<accession>A0ABU0M141</accession>
<evidence type="ECO:0000256" key="4">
    <source>
        <dbReference type="ARBA" id="ARBA00051722"/>
    </source>
</evidence>
<evidence type="ECO:0000313" key="7">
    <source>
        <dbReference type="Proteomes" id="UP001223743"/>
    </source>
</evidence>
<evidence type="ECO:0000313" key="6">
    <source>
        <dbReference type="EMBL" id="MDQ0514673.1"/>
    </source>
</evidence>
<dbReference type="Gene3D" id="3.20.20.140">
    <property type="entry name" value="Metal-dependent hydrolases"/>
    <property type="match status" value="1"/>
</dbReference>
<reference evidence="6 7" key="1">
    <citation type="submission" date="2023-07" db="EMBL/GenBank/DDBJ databases">
        <title>Genomic Encyclopedia of Type Strains, Phase IV (KMG-IV): sequencing the most valuable type-strain genomes for metagenomic binning, comparative biology and taxonomic classification.</title>
        <authorList>
            <person name="Goeker M."/>
        </authorList>
    </citation>
    <scope>NUCLEOTIDE SEQUENCE [LARGE SCALE GENOMIC DNA]</scope>
    <source>
        <strain evidence="6 7">B1-1</strain>
    </source>
</reference>
<evidence type="ECO:0000256" key="2">
    <source>
        <dbReference type="ARBA" id="ARBA00013064"/>
    </source>
</evidence>
<dbReference type="InterPro" id="IPR016667">
    <property type="entry name" value="Caps_polysacc_synth_CpsB/CapC"/>
</dbReference>
<protein>
    <recommendedName>
        <fullName evidence="2">protein-tyrosine-phosphatase</fullName>
        <ecNumber evidence="2">3.1.3.48</ecNumber>
    </recommendedName>
</protein>
<keyword evidence="7" id="KW-1185">Reference proteome</keyword>
<dbReference type="PANTHER" id="PTHR39181:SF1">
    <property type="entry name" value="TYROSINE-PROTEIN PHOSPHATASE YWQE"/>
    <property type="match status" value="1"/>
</dbReference>
<dbReference type="PIRSF" id="PIRSF016557">
    <property type="entry name" value="Caps_synth_CpsB"/>
    <property type="match status" value="1"/>
</dbReference>
<comment type="similarity">
    <text evidence="1">Belongs to the metallo-dependent hydrolases superfamily. CpsB/CapC family.</text>
</comment>
<proteinExistence type="inferred from homology"/>
<dbReference type="EC" id="3.1.3.48" evidence="2"/>
<evidence type="ECO:0000256" key="5">
    <source>
        <dbReference type="SAM" id="MobiDB-lite"/>
    </source>
</evidence>
<dbReference type="Proteomes" id="UP001223743">
    <property type="component" value="Unassembled WGS sequence"/>
</dbReference>
<organism evidence="6 7">
    <name type="scientific">Kaistia geumhonensis</name>
    <dbReference type="NCBI Taxonomy" id="410839"/>
    <lineage>
        <taxon>Bacteria</taxon>
        <taxon>Pseudomonadati</taxon>
        <taxon>Pseudomonadota</taxon>
        <taxon>Alphaproteobacteria</taxon>
        <taxon>Hyphomicrobiales</taxon>
        <taxon>Kaistiaceae</taxon>
        <taxon>Kaistia</taxon>
    </lineage>
</organism>